<evidence type="ECO:0000256" key="9">
    <source>
        <dbReference type="ARBA" id="ARBA00022842"/>
    </source>
</evidence>
<organism evidence="13">
    <name type="scientific">candidate division WOR-3 bacterium</name>
    <dbReference type="NCBI Taxonomy" id="2052148"/>
    <lineage>
        <taxon>Bacteria</taxon>
        <taxon>Bacteria division WOR-3</taxon>
    </lineage>
</organism>
<dbReference type="InterPro" id="IPR050124">
    <property type="entry name" value="tRNA_CCA-adding_enzyme"/>
</dbReference>
<keyword evidence="2 11" id="KW-0808">Transferase</keyword>
<comment type="similarity">
    <text evidence="11">Belongs to the tRNA nucleotidyltransferase/poly(A) polymerase family.</text>
</comment>
<evidence type="ECO:0000256" key="4">
    <source>
        <dbReference type="ARBA" id="ARBA00022695"/>
    </source>
</evidence>
<evidence type="ECO:0000256" key="1">
    <source>
        <dbReference type="ARBA" id="ARBA00001946"/>
    </source>
</evidence>
<dbReference type="PANTHER" id="PTHR47545">
    <property type="entry name" value="MULTIFUNCTIONAL CCA PROTEIN"/>
    <property type="match status" value="1"/>
</dbReference>
<dbReference type="Gene3D" id="3.30.460.10">
    <property type="entry name" value="Beta Polymerase, domain 2"/>
    <property type="match status" value="1"/>
</dbReference>
<dbReference type="Pfam" id="PF01743">
    <property type="entry name" value="PolyA_pol"/>
    <property type="match status" value="1"/>
</dbReference>
<name>A0A7V4E596_UNCW3</name>
<dbReference type="PANTHER" id="PTHR47545:SF1">
    <property type="entry name" value="MULTIFUNCTIONAL CCA PROTEIN"/>
    <property type="match status" value="1"/>
</dbReference>
<comment type="caution">
    <text evidence="13">The sequence shown here is derived from an EMBL/GenBank/DDBJ whole genome shotgun (WGS) entry which is preliminary data.</text>
</comment>
<dbReference type="GO" id="GO:0042245">
    <property type="term" value="P:RNA repair"/>
    <property type="evidence" value="ECO:0007669"/>
    <property type="project" value="UniProtKB-KW"/>
</dbReference>
<evidence type="ECO:0000256" key="2">
    <source>
        <dbReference type="ARBA" id="ARBA00022679"/>
    </source>
</evidence>
<protein>
    <submittedName>
        <fullName evidence="13">CCA tRNA nucleotidyltransferase</fullName>
    </submittedName>
</protein>
<dbReference type="GO" id="GO:0003723">
    <property type="term" value="F:RNA binding"/>
    <property type="evidence" value="ECO:0007669"/>
    <property type="project" value="UniProtKB-KW"/>
</dbReference>
<dbReference type="AlphaFoldDB" id="A0A7V4E596"/>
<keyword evidence="3" id="KW-0819">tRNA processing</keyword>
<dbReference type="Gene3D" id="1.10.3090.10">
    <property type="entry name" value="cca-adding enzyme, domain 2"/>
    <property type="match status" value="1"/>
</dbReference>
<dbReference type="EMBL" id="DTDJ01000029">
    <property type="protein sequence ID" value="HGL17546.1"/>
    <property type="molecule type" value="Genomic_DNA"/>
</dbReference>
<comment type="cofactor">
    <cofactor evidence="1">
        <name>Mg(2+)</name>
        <dbReference type="ChEBI" id="CHEBI:18420"/>
    </cofactor>
</comment>
<keyword evidence="10 11" id="KW-0694">RNA-binding</keyword>
<gene>
    <name evidence="13" type="ORF">ENU66_04375</name>
</gene>
<dbReference type="SUPFAM" id="SSF81301">
    <property type="entry name" value="Nucleotidyltransferase"/>
    <property type="match status" value="1"/>
</dbReference>
<dbReference type="GO" id="GO:0016779">
    <property type="term" value="F:nucleotidyltransferase activity"/>
    <property type="evidence" value="ECO:0007669"/>
    <property type="project" value="UniProtKB-KW"/>
</dbReference>
<dbReference type="InterPro" id="IPR006674">
    <property type="entry name" value="HD_domain"/>
</dbReference>
<dbReference type="GO" id="GO:0046872">
    <property type="term" value="F:metal ion binding"/>
    <property type="evidence" value="ECO:0007669"/>
    <property type="project" value="UniProtKB-KW"/>
</dbReference>
<evidence type="ECO:0000256" key="3">
    <source>
        <dbReference type="ARBA" id="ARBA00022694"/>
    </source>
</evidence>
<feature type="domain" description="HD" evidence="12">
    <location>
        <begin position="234"/>
        <end position="344"/>
    </location>
</feature>
<keyword evidence="7" id="KW-0692">RNA repair</keyword>
<keyword evidence="4" id="KW-0548">Nucleotidyltransferase</keyword>
<accession>A0A7V4E596</accession>
<dbReference type="NCBIfam" id="TIGR00277">
    <property type="entry name" value="HDIG"/>
    <property type="match status" value="1"/>
</dbReference>
<evidence type="ECO:0000256" key="10">
    <source>
        <dbReference type="ARBA" id="ARBA00022884"/>
    </source>
</evidence>
<evidence type="ECO:0000256" key="6">
    <source>
        <dbReference type="ARBA" id="ARBA00022741"/>
    </source>
</evidence>
<dbReference type="GO" id="GO:0008033">
    <property type="term" value="P:tRNA processing"/>
    <property type="evidence" value="ECO:0007669"/>
    <property type="project" value="UniProtKB-KW"/>
</dbReference>
<dbReference type="InterPro" id="IPR006675">
    <property type="entry name" value="HDIG_dom"/>
</dbReference>
<dbReference type="InterPro" id="IPR032828">
    <property type="entry name" value="PolyA_RNA-bd"/>
</dbReference>
<evidence type="ECO:0000313" key="13">
    <source>
        <dbReference type="EMBL" id="HGL17546.1"/>
    </source>
</evidence>
<evidence type="ECO:0000256" key="7">
    <source>
        <dbReference type="ARBA" id="ARBA00022800"/>
    </source>
</evidence>
<evidence type="ECO:0000256" key="5">
    <source>
        <dbReference type="ARBA" id="ARBA00022723"/>
    </source>
</evidence>
<dbReference type="GO" id="GO:0005524">
    <property type="term" value="F:ATP binding"/>
    <property type="evidence" value="ECO:0007669"/>
    <property type="project" value="UniProtKB-KW"/>
</dbReference>
<evidence type="ECO:0000259" key="12">
    <source>
        <dbReference type="PROSITE" id="PS51831"/>
    </source>
</evidence>
<dbReference type="PROSITE" id="PS51831">
    <property type="entry name" value="HD"/>
    <property type="match status" value="1"/>
</dbReference>
<dbReference type="Pfam" id="PF01966">
    <property type="entry name" value="HD"/>
    <property type="match status" value="1"/>
</dbReference>
<reference evidence="13" key="1">
    <citation type="journal article" date="2020" name="mSystems">
        <title>Genome- and Community-Level Interaction Insights into Carbon Utilization and Element Cycling Functions of Hydrothermarchaeota in Hydrothermal Sediment.</title>
        <authorList>
            <person name="Zhou Z."/>
            <person name="Liu Y."/>
            <person name="Xu W."/>
            <person name="Pan J."/>
            <person name="Luo Z.H."/>
            <person name="Li M."/>
        </authorList>
    </citation>
    <scope>NUCLEOTIDE SEQUENCE [LARGE SCALE GENOMIC DNA]</scope>
    <source>
        <strain evidence="13">SpSt-69</strain>
    </source>
</reference>
<dbReference type="CDD" id="cd00077">
    <property type="entry name" value="HDc"/>
    <property type="match status" value="1"/>
</dbReference>
<keyword evidence="9" id="KW-0460">Magnesium</keyword>
<dbReference type="Pfam" id="PF12627">
    <property type="entry name" value="PolyA_pol_RNAbd"/>
    <property type="match status" value="1"/>
</dbReference>
<proteinExistence type="inferred from homology"/>
<keyword evidence="5" id="KW-0479">Metal-binding</keyword>
<evidence type="ECO:0000256" key="11">
    <source>
        <dbReference type="RuleBase" id="RU003953"/>
    </source>
</evidence>
<dbReference type="InterPro" id="IPR003607">
    <property type="entry name" value="HD/PDEase_dom"/>
</dbReference>
<keyword evidence="8" id="KW-0067">ATP-binding</keyword>
<dbReference type="InterPro" id="IPR043519">
    <property type="entry name" value="NT_sf"/>
</dbReference>
<dbReference type="InterPro" id="IPR002646">
    <property type="entry name" value="PolA_pol_head_dom"/>
</dbReference>
<sequence>MECAIKVPTIDEEIVNSFKIYLVGGSLRDAILRRDFSDYDLVLEGDINPFLKLYKRKYPKSTLFPLSEEDKEYRIVIAENLWLDVTSVKGRDIYEDLKKRDFTINAIALDLRSGKIIDPVGGRKDIDQRVIRLVSPLNLIQDPLRILRAYRFSTVLGFEIEPDTRFYLRELSPLLSFRIIAGERIRYELYLILQTGNSAQTVELMVEDGVLFSVFPELSPMKHTSQRYYNEQNLLYHTIKALANFEKILVEKVEEYEKELVWIFKLAVLLHDIGKPQTISFDEEGNTHFYGHDRIGAEIAESIAERLKLSKRERNTLKKLVKHHMYPHLLAAQQVLTERAVNRYLRRMEELAFPLLDMAIADALASPPRGEGVLPYHEFRAKINKVIEEKAKVTKGRLVTGDDLIELGLKPGPIFKKILAEIDDLIAEGRIRSKEEALDYVRKIYVQGSDMF</sequence>
<dbReference type="SUPFAM" id="SSF81891">
    <property type="entry name" value="Poly A polymerase C-terminal region-like"/>
    <property type="match status" value="1"/>
</dbReference>
<evidence type="ECO:0000256" key="8">
    <source>
        <dbReference type="ARBA" id="ARBA00022840"/>
    </source>
</evidence>
<keyword evidence="6" id="KW-0547">Nucleotide-binding</keyword>